<evidence type="ECO:0000256" key="1">
    <source>
        <dbReference type="ARBA" id="ARBA00022527"/>
    </source>
</evidence>
<keyword evidence="4" id="KW-0418">Kinase</keyword>
<dbReference type="Gene3D" id="1.10.510.10">
    <property type="entry name" value="Transferase(Phosphotransferase) domain 1"/>
    <property type="match status" value="1"/>
</dbReference>
<dbReference type="InterPro" id="IPR000719">
    <property type="entry name" value="Prot_kinase_dom"/>
</dbReference>
<evidence type="ECO:0000313" key="9">
    <source>
        <dbReference type="Proteomes" id="UP000765509"/>
    </source>
</evidence>
<dbReference type="PROSITE" id="PS00108">
    <property type="entry name" value="PROTEIN_KINASE_ST"/>
    <property type="match status" value="1"/>
</dbReference>
<keyword evidence="3" id="KW-0547">Nucleotide-binding</keyword>
<dbReference type="InterPro" id="IPR011009">
    <property type="entry name" value="Kinase-like_dom_sf"/>
</dbReference>
<organism evidence="8 9">
    <name type="scientific">Austropuccinia psidii MF-1</name>
    <dbReference type="NCBI Taxonomy" id="1389203"/>
    <lineage>
        <taxon>Eukaryota</taxon>
        <taxon>Fungi</taxon>
        <taxon>Dikarya</taxon>
        <taxon>Basidiomycota</taxon>
        <taxon>Pucciniomycotina</taxon>
        <taxon>Pucciniomycetes</taxon>
        <taxon>Pucciniales</taxon>
        <taxon>Sphaerophragmiaceae</taxon>
        <taxon>Austropuccinia</taxon>
    </lineage>
</organism>
<evidence type="ECO:0000256" key="2">
    <source>
        <dbReference type="ARBA" id="ARBA00022679"/>
    </source>
</evidence>
<comment type="caution">
    <text evidence="8">The sequence shown here is derived from an EMBL/GenBank/DDBJ whole genome shotgun (WGS) entry which is preliminary data.</text>
</comment>
<evidence type="ECO:0000313" key="8">
    <source>
        <dbReference type="EMBL" id="MBW0518869.1"/>
    </source>
</evidence>
<accession>A0A9Q3ECQ4</accession>
<proteinExistence type="predicted"/>
<feature type="compositionally biased region" description="Low complexity" evidence="6">
    <location>
        <begin position="451"/>
        <end position="461"/>
    </location>
</feature>
<feature type="compositionally biased region" description="Polar residues" evidence="6">
    <location>
        <begin position="427"/>
        <end position="444"/>
    </location>
</feature>
<gene>
    <name evidence="8" type="ORF">O181_058584</name>
</gene>
<dbReference type="GO" id="GO:0007165">
    <property type="term" value="P:signal transduction"/>
    <property type="evidence" value="ECO:0007669"/>
    <property type="project" value="TreeGrafter"/>
</dbReference>
<dbReference type="InterPro" id="IPR008271">
    <property type="entry name" value="Ser/Thr_kinase_AS"/>
</dbReference>
<dbReference type="PROSITE" id="PS50011">
    <property type="entry name" value="PROTEIN_KINASE_DOM"/>
    <property type="match status" value="1"/>
</dbReference>
<dbReference type="GO" id="GO:0005737">
    <property type="term" value="C:cytoplasm"/>
    <property type="evidence" value="ECO:0007669"/>
    <property type="project" value="TreeGrafter"/>
</dbReference>
<dbReference type="GO" id="GO:0004674">
    <property type="term" value="F:protein serine/threonine kinase activity"/>
    <property type="evidence" value="ECO:0007669"/>
    <property type="project" value="UniProtKB-KW"/>
</dbReference>
<feature type="compositionally biased region" description="Low complexity" evidence="6">
    <location>
        <begin position="17"/>
        <end position="50"/>
    </location>
</feature>
<protein>
    <recommendedName>
        <fullName evidence="7">Protein kinase domain-containing protein</fullName>
    </recommendedName>
</protein>
<keyword evidence="9" id="KW-1185">Reference proteome</keyword>
<dbReference type="Gene3D" id="3.30.200.20">
    <property type="entry name" value="Phosphorylase Kinase, domain 1"/>
    <property type="match status" value="1"/>
</dbReference>
<dbReference type="AlphaFoldDB" id="A0A9Q3ECQ4"/>
<keyword evidence="2" id="KW-0808">Transferase</keyword>
<feature type="domain" description="Protein kinase" evidence="7">
    <location>
        <begin position="70"/>
        <end position="342"/>
    </location>
</feature>
<feature type="region of interest" description="Disordered" evidence="6">
    <location>
        <begin position="392"/>
        <end position="469"/>
    </location>
</feature>
<dbReference type="CDD" id="cd14014">
    <property type="entry name" value="STKc_PknB_like"/>
    <property type="match status" value="1"/>
</dbReference>
<sequence length="526" mass="59035">MAYCLAASSSLAEHGVSSTRSPRLLSPSTSTASSRPHSNKSSHISSSSVESSTLPHDIFTITDQVLASQYTFEKEIGFGNWGSIWRLSTNNVRRSTLATKLVHRDKSSNTTAARIKSLWGEFKILRRFKDDSHPNVLRVSSFIITPSYALLTMAFHPACLPVKLGETSLKSRKYIRGLLSGVDFLHKRGVSHNDIKPANVVLDVDDEPVLIDFGFAVAYNHDCQANTGKKPFWSTLTWGTPEYLSPQRAKGEGHDERLSDIWSLGVTFYEIVVGRTPFEAHDQEEFLTKPSLEIYYQRTLKAEFLGPHTLSTDLRRLLVSMLRPNPTERLQSCSIALAHSYFRRISPDLSLHRRSFEPRALSSRLVHPPSDASIGYLSRRVQQVDLQSSFKENLNIPTTPPSSSRRPHLEILKGTPRSVNKPIAQLSPRTPRSASSKATATPTRPNCGVLTPKTTNTPTTPRQKRVPVPPLDQKVKNHRLTLTPSKQTNAKPYRNTLHSGALYDILHKQRKDDWHFQSNKENQTHA</sequence>
<evidence type="ECO:0000256" key="5">
    <source>
        <dbReference type="ARBA" id="ARBA00022840"/>
    </source>
</evidence>
<evidence type="ECO:0000256" key="4">
    <source>
        <dbReference type="ARBA" id="ARBA00022777"/>
    </source>
</evidence>
<keyword evidence="5" id="KW-0067">ATP-binding</keyword>
<dbReference type="Proteomes" id="UP000765509">
    <property type="component" value="Unassembled WGS sequence"/>
</dbReference>
<dbReference type="Pfam" id="PF00069">
    <property type="entry name" value="Pkinase"/>
    <property type="match status" value="1"/>
</dbReference>
<reference evidence="8" key="1">
    <citation type="submission" date="2021-03" db="EMBL/GenBank/DDBJ databases">
        <title>Draft genome sequence of rust myrtle Austropuccinia psidii MF-1, a brazilian biotype.</title>
        <authorList>
            <person name="Quecine M.C."/>
            <person name="Pachon D.M.R."/>
            <person name="Bonatelli M.L."/>
            <person name="Correr F.H."/>
            <person name="Franceschini L.M."/>
            <person name="Leite T.F."/>
            <person name="Margarido G.R.A."/>
            <person name="Almeida C.A."/>
            <person name="Ferrarezi J.A."/>
            <person name="Labate C.A."/>
        </authorList>
    </citation>
    <scope>NUCLEOTIDE SEQUENCE</scope>
    <source>
        <strain evidence="8">MF-1</strain>
    </source>
</reference>
<dbReference type="GO" id="GO:0005524">
    <property type="term" value="F:ATP binding"/>
    <property type="evidence" value="ECO:0007669"/>
    <property type="project" value="UniProtKB-KW"/>
</dbReference>
<dbReference type="PANTHER" id="PTHR43895">
    <property type="entry name" value="CALCIUM/CALMODULIN-DEPENDENT PROTEIN KINASE KINASE-RELATED"/>
    <property type="match status" value="1"/>
</dbReference>
<evidence type="ECO:0000256" key="3">
    <source>
        <dbReference type="ARBA" id="ARBA00022741"/>
    </source>
</evidence>
<dbReference type="SUPFAM" id="SSF56112">
    <property type="entry name" value="Protein kinase-like (PK-like)"/>
    <property type="match status" value="1"/>
</dbReference>
<feature type="region of interest" description="Disordered" evidence="6">
    <location>
        <begin position="16"/>
        <end position="50"/>
    </location>
</feature>
<dbReference type="OrthoDB" id="2505064at2759"/>
<keyword evidence="1" id="KW-0723">Serine/threonine-protein kinase</keyword>
<dbReference type="EMBL" id="AVOT02026939">
    <property type="protein sequence ID" value="MBW0518869.1"/>
    <property type="molecule type" value="Genomic_DNA"/>
</dbReference>
<evidence type="ECO:0000256" key="6">
    <source>
        <dbReference type="SAM" id="MobiDB-lite"/>
    </source>
</evidence>
<name>A0A9Q3ECQ4_9BASI</name>
<dbReference type="SMART" id="SM00220">
    <property type="entry name" value="S_TKc"/>
    <property type="match status" value="1"/>
</dbReference>
<evidence type="ECO:0000259" key="7">
    <source>
        <dbReference type="PROSITE" id="PS50011"/>
    </source>
</evidence>
<dbReference type="PANTHER" id="PTHR43895:SF150">
    <property type="entry name" value="SERINE_THREONINE-PROTEIN KINASE STK11"/>
    <property type="match status" value="1"/>
</dbReference>